<dbReference type="SUPFAM" id="SSF54403">
    <property type="entry name" value="Cystatin/monellin"/>
    <property type="match status" value="2"/>
</dbReference>
<feature type="transmembrane region" description="Helical" evidence="1">
    <location>
        <begin position="7"/>
        <end position="27"/>
    </location>
</feature>
<dbReference type="InterPro" id="IPR046350">
    <property type="entry name" value="Cystatin_sf"/>
</dbReference>
<dbReference type="Gene3D" id="3.10.450.40">
    <property type="match status" value="2"/>
</dbReference>
<evidence type="ECO:0000313" key="3">
    <source>
        <dbReference type="EMBL" id="QAA22558.1"/>
    </source>
</evidence>
<keyword evidence="1" id="KW-0472">Membrane</keyword>
<proteinExistence type="predicted"/>
<accession>A0ABX5Q7D3</accession>
<dbReference type="InterPro" id="IPR041401">
    <property type="entry name" value="TseB-like_dom"/>
</dbReference>
<dbReference type="Proteomes" id="UP000285882">
    <property type="component" value="Chromosome"/>
</dbReference>
<dbReference type="Pfam" id="PF17881">
    <property type="entry name" value="TseB"/>
    <property type="match status" value="1"/>
</dbReference>
<name>A0ABX5Q7D3_9BACL</name>
<protein>
    <submittedName>
        <fullName evidence="3">Peptidase M4</fullName>
    </submittedName>
</protein>
<gene>
    <name evidence="3" type="ORF">C0674_07925</name>
</gene>
<sequence length="163" mass="18823">MRTTRTWIYVTAFTVLLILIFGAWHLYSSNMSNQTHDAAAAVEKAKQHYSFDRTLSVSAYHGSDAYQVVKAKRNGKTVYFWVPDDSKKAAYIERRASDGITKNQVLTLFERQRFDVKRLISVRLGAINGNPVWEITFLSPNQHYNYVSFYFDSGKEAQRILNL</sequence>
<dbReference type="EMBL" id="CP025688">
    <property type="protein sequence ID" value="QAA22558.1"/>
    <property type="molecule type" value="Genomic_DNA"/>
</dbReference>
<evidence type="ECO:0000259" key="2">
    <source>
        <dbReference type="Pfam" id="PF17881"/>
    </source>
</evidence>
<keyword evidence="1" id="KW-0812">Transmembrane</keyword>
<keyword evidence="1" id="KW-1133">Transmembrane helix</keyword>
<feature type="domain" description="Cell wall elongation regulator TseB-like" evidence="2">
    <location>
        <begin position="40"/>
        <end position="83"/>
    </location>
</feature>
<reference evidence="3 4" key="1">
    <citation type="submission" date="2018-01" db="EMBL/GenBank/DDBJ databases">
        <title>Complete genome sequencing of Sporolactobacillus terrae DLG3.</title>
        <authorList>
            <person name="Nam Y.-D."/>
            <person name="Kang J."/>
            <person name="Chung W.-H."/>
        </authorList>
    </citation>
    <scope>NUCLEOTIDE SEQUENCE [LARGE SCALE GENOMIC DNA]</scope>
    <source>
        <strain evidence="3 4">DLG3</strain>
    </source>
</reference>
<organism evidence="3 4">
    <name type="scientific">Sporolactobacillus terrae</name>
    <dbReference type="NCBI Taxonomy" id="269673"/>
    <lineage>
        <taxon>Bacteria</taxon>
        <taxon>Bacillati</taxon>
        <taxon>Bacillota</taxon>
        <taxon>Bacilli</taxon>
        <taxon>Bacillales</taxon>
        <taxon>Sporolactobacillaceae</taxon>
        <taxon>Sporolactobacillus</taxon>
    </lineage>
</organism>
<dbReference type="RefSeq" id="WP_051575155.1">
    <property type="nucleotide sequence ID" value="NZ_AP021853.1"/>
</dbReference>
<evidence type="ECO:0000256" key="1">
    <source>
        <dbReference type="SAM" id="Phobius"/>
    </source>
</evidence>
<evidence type="ECO:0000313" key="4">
    <source>
        <dbReference type="Proteomes" id="UP000285882"/>
    </source>
</evidence>
<keyword evidence="4" id="KW-1185">Reference proteome</keyword>